<dbReference type="AlphaFoldDB" id="A0A3N4L368"/>
<dbReference type="GO" id="GO:0001671">
    <property type="term" value="F:ATPase activator activity"/>
    <property type="evidence" value="ECO:0007669"/>
    <property type="project" value="InterPro"/>
</dbReference>
<dbReference type="PANTHER" id="PTHR13009:SF22">
    <property type="entry name" value="LD43819P"/>
    <property type="match status" value="1"/>
</dbReference>
<dbReference type="Pfam" id="PF08327">
    <property type="entry name" value="AHSA1"/>
    <property type="match status" value="1"/>
</dbReference>
<comment type="similarity">
    <text evidence="1">Belongs to the AHA1 family.</text>
</comment>
<feature type="transmembrane region" description="Helical" evidence="2">
    <location>
        <begin position="351"/>
        <end position="373"/>
    </location>
</feature>
<feature type="domain" description="Activator of Hsp90 ATPase AHSA1-like N-terminal" evidence="3">
    <location>
        <begin position="13"/>
        <end position="146"/>
    </location>
</feature>
<dbReference type="OrthoDB" id="567237at2759"/>
<dbReference type="InterPro" id="IPR023393">
    <property type="entry name" value="START-like_dom_sf"/>
</dbReference>
<name>A0A3N4L368_9PEZI</name>
<evidence type="ECO:0000313" key="5">
    <source>
        <dbReference type="Proteomes" id="UP000277580"/>
    </source>
</evidence>
<dbReference type="Pfam" id="PF09229">
    <property type="entry name" value="Aha1_N"/>
    <property type="match status" value="1"/>
</dbReference>
<dbReference type="InterPro" id="IPR013538">
    <property type="entry name" value="ASHA1/2-like_C"/>
</dbReference>
<dbReference type="GO" id="GO:0006457">
    <property type="term" value="P:protein folding"/>
    <property type="evidence" value="ECO:0007669"/>
    <property type="project" value="TreeGrafter"/>
</dbReference>
<dbReference type="Proteomes" id="UP000277580">
    <property type="component" value="Unassembled WGS sequence"/>
</dbReference>
<evidence type="ECO:0000313" key="4">
    <source>
        <dbReference type="EMBL" id="RPB17307.1"/>
    </source>
</evidence>
<keyword evidence="2" id="KW-1133">Transmembrane helix</keyword>
<dbReference type="GO" id="GO:0051087">
    <property type="term" value="F:protein-folding chaperone binding"/>
    <property type="evidence" value="ECO:0007669"/>
    <property type="project" value="InterPro"/>
</dbReference>
<dbReference type="FunCoup" id="A0A3N4L368">
    <property type="interactions" value="1315"/>
</dbReference>
<keyword evidence="2" id="KW-0472">Membrane</keyword>
<dbReference type="SUPFAM" id="SSF103111">
    <property type="entry name" value="Activator of Hsp90 ATPase, Aha1"/>
    <property type="match status" value="1"/>
</dbReference>
<dbReference type="SMART" id="SM01000">
    <property type="entry name" value="Aha1_N"/>
    <property type="match status" value="1"/>
</dbReference>
<gene>
    <name evidence="4" type="ORF">P167DRAFT_531549</name>
</gene>
<organism evidence="4 5">
    <name type="scientific">Morchella conica CCBAS932</name>
    <dbReference type="NCBI Taxonomy" id="1392247"/>
    <lineage>
        <taxon>Eukaryota</taxon>
        <taxon>Fungi</taxon>
        <taxon>Dikarya</taxon>
        <taxon>Ascomycota</taxon>
        <taxon>Pezizomycotina</taxon>
        <taxon>Pezizomycetes</taxon>
        <taxon>Pezizales</taxon>
        <taxon>Morchellaceae</taxon>
        <taxon>Morchella</taxon>
    </lineage>
</organism>
<sequence>MVLHNPNNWHWVNKDAREWAQKYFDDKLTVLTASSGETSVKVDKVVSVDGDVDVSQRKGKVITLFDVKMRLEFSGSTASDPSVSGTITIPEIAHDTEEDEYVFEIDVYSDTPTKSPIRDLIRSDLIPQLRVALGQFSPDLVAEHGKDIQHAPGTGPSYTPSAPIIPAAAASSSSTSVKKTTSSGPIVNTVTLTDSIEFQTSAEQLYSVFVDPGRVTAWSRSTPKVFEPKVGGAFSLFGGNVEGEFKCLEKDTKIVQSWRLGGWPKGHYSTLTLVFDQGSDSTTLRMTWEGVPVGEEEVTKRNFGEYYVKSIKQTFGYATLPPRVYRNPTTSPSPSSSTALPVVAGGSAMAFAAKMFVAFVVVPVMAVVLLPVIKEALWDDKIFSV</sequence>
<dbReference type="SUPFAM" id="SSF55961">
    <property type="entry name" value="Bet v1-like"/>
    <property type="match status" value="1"/>
</dbReference>
<dbReference type="InParanoid" id="A0A3N4L368"/>
<dbReference type="InterPro" id="IPR015310">
    <property type="entry name" value="AHSA1-like_N"/>
</dbReference>
<reference evidence="4 5" key="1">
    <citation type="journal article" date="2018" name="Nat. Ecol. Evol.">
        <title>Pezizomycetes genomes reveal the molecular basis of ectomycorrhizal truffle lifestyle.</title>
        <authorList>
            <person name="Murat C."/>
            <person name="Payen T."/>
            <person name="Noel B."/>
            <person name="Kuo A."/>
            <person name="Morin E."/>
            <person name="Chen J."/>
            <person name="Kohler A."/>
            <person name="Krizsan K."/>
            <person name="Balestrini R."/>
            <person name="Da Silva C."/>
            <person name="Montanini B."/>
            <person name="Hainaut M."/>
            <person name="Levati E."/>
            <person name="Barry K.W."/>
            <person name="Belfiori B."/>
            <person name="Cichocki N."/>
            <person name="Clum A."/>
            <person name="Dockter R.B."/>
            <person name="Fauchery L."/>
            <person name="Guy J."/>
            <person name="Iotti M."/>
            <person name="Le Tacon F."/>
            <person name="Lindquist E.A."/>
            <person name="Lipzen A."/>
            <person name="Malagnac F."/>
            <person name="Mello A."/>
            <person name="Molinier V."/>
            <person name="Miyauchi S."/>
            <person name="Poulain J."/>
            <person name="Riccioni C."/>
            <person name="Rubini A."/>
            <person name="Sitrit Y."/>
            <person name="Splivallo R."/>
            <person name="Traeger S."/>
            <person name="Wang M."/>
            <person name="Zifcakova L."/>
            <person name="Wipf D."/>
            <person name="Zambonelli A."/>
            <person name="Paolocci F."/>
            <person name="Nowrousian M."/>
            <person name="Ottonello S."/>
            <person name="Baldrian P."/>
            <person name="Spatafora J.W."/>
            <person name="Henrissat B."/>
            <person name="Nagy L.G."/>
            <person name="Aury J.M."/>
            <person name="Wincker P."/>
            <person name="Grigoriev I.V."/>
            <person name="Bonfante P."/>
            <person name="Martin F.M."/>
        </authorList>
    </citation>
    <scope>NUCLEOTIDE SEQUENCE [LARGE SCALE GENOMIC DNA]</scope>
    <source>
        <strain evidence="4 5">CCBAS932</strain>
    </source>
</reference>
<dbReference type="InterPro" id="IPR036338">
    <property type="entry name" value="Aha1"/>
</dbReference>
<keyword evidence="5" id="KW-1185">Reference proteome</keyword>
<dbReference type="Gene3D" id="3.30.530.20">
    <property type="match status" value="1"/>
</dbReference>
<keyword evidence="2" id="KW-0812">Transmembrane</keyword>
<proteinExistence type="inferred from homology"/>
<protein>
    <recommendedName>
        <fullName evidence="3">Activator of Hsp90 ATPase AHSA1-like N-terminal domain-containing protein</fullName>
    </recommendedName>
</protein>
<dbReference type="EMBL" id="ML119106">
    <property type="protein sequence ID" value="RPB17307.1"/>
    <property type="molecule type" value="Genomic_DNA"/>
</dbReference>
<dbReference type="Gene3D" id="3.15.10.20">
    <property type="entry name" value="Activator of Hsp90 ATPase Aha1, N-terminal domain"/>
    <property type="match status" value="1"/>
</dbReference>
<evidence type="ECO:0000259" key="3">
    <source>
        <dbReference type="SMART" id="SM01000"/>
    </source>
</evidence>
<dbReference type="PANTHER" id="PTHR13009">
    <property type="entry name" value="HEAT SHOCK PROTEIN 90 HSP90 CO-CHAPERONE AHA-1"/>
    <property type="match status" value="1"/>
</dbReference>
<dbReference type="CDD" id="cd08892">
    <property type="entry name" value="SRPBCC_Aha1"/>
    <property type="match status" value="1"/>
</dbReference>
<dbReference type="GO" id="GO:0005829">
    <property type="term" value="C:cytosol"/>
    <property type="evidence" value="ECO:0007669"/>
    <property type="project" value="TreeGrafter"/>
</dbReference>
<accession>A0A3N4L368</accession>
<dbReference type="STRING" id="1392247.A0A3N4L368"/>
<evidence type="ECO:0000256" key="2">
    <source>
        <dbReference type="SAM" id="Phobius"/>
    </source>
</evidence>
<evidence type="ECO:0000256" key="1">
    <source>
        <dbReference type="ARBA" id="ARBA00006817"/>
    </source>
</evidence>